<proteinExistence type="predicted"/>
<dbReference type="NCBIfam" id="TIGR02893">
    <property type="entry name" value="spore_yabQ"/>
    <property type="match status" value="1"/>
</dbReference>
<name>A0A942TI13_9BACI</name>
<protein>
    <submittedName>
        <fullName evidence="2">Spore cortex biosynthesis protein YabQ</fullName>
    </submittedName>
</protein>
<evidence type="ECO:0000313" key="3">
    <source>
        <dbReference type="Proteomes" id="UP000681414"/>
    </source>
</evidence>
<feature type="transmembrane region" description="Helical" evidence="1">
    <location>
        <begin position="149"/>
        <end position="172"/>
    </location>
</feature>
<feature type="transmembrane region" description="Helical" evidence="1">
    <location>
        <begin position="39"/>
        <end position="62"/>
    </location>
</feature>
<keyword evidence="3" id="KW-1185">Reference proteome</keyword>
<feature type="transmembrane region" description="Helical" evidence="1">
    <location>
        <begin position="6"/>
        <end position="27"/>
    </location>
</feature>
<dbReference type="EMBL" id="JAGYPG010000007">
    <property type="protein sequence ID" value="MBS4198025.1"/>
    <property type="molecule type" value="Genomic_DNA"/>
</dbReference>
<comment type="caution">
    <text evidence="2">The sequence shown here is derived from an EMBL/GenBank/DDBJ whole genome shotgun (WGS) entry which is preliminary data.</text>
</comment>
<feature type="transmembrane region" description="Helical" evidence="1">
    <location>
        <begin position="123"/>
        <end position="143"/>
    </location>
</feature>
<evidence type="ECO:0000313" key="2">
    <source>
        <dbReference type="EMBL" id="MBS4198025.1"/>
    </source>
</evidence>
<reference evidence="2 3" key="1">
    <citation type="submission" date="2021-05" db="EMBL/GenBank/DDBJ databases">
        <title>Novel Bacillus species.</title>
        <authorList>
            <person name="Liu G."/>
        </authorList>
    </citation>
    <scope>NUCLEOTIDE SEQUENCE [LARGE SCALE GENOMIC DNA]</scope>
    <source>
        <strain evidence="3">FJAT-49780</strain>
    </source>
</reference>
<evidence type="ECO:0000256" key="1">
    <source>
        <dbReference type="SAM" id="Phobius"/>
    </source>
</evidence>
<dbReference type="RefSeq" id="WP_213127250.1">
    <property type="nucleotide sequence ID" value="NZ_JAGYPG010000007.1"/>
</dbReference>
<dbReference type="InterPro" id="IPR019074">
    <property type="entry name" value="YabQ"/>
</dbReference>
<organism evidence="2 3">
    <name type="scientific">Lederbergia citri</name>
    <dbReference type="NCBI Taxonomy" id="2833580"/>
    <lineage>
        <taxon>Bacteria</taxon>
        <taxon>Bacillati</taxon>
        <taxon>Bacillota</taxon>
        <taxon>Bacilli</taxon>
        <taxon>Bacillales</taxon>
        <taxon>Bacillaceae</taxon>
        <taxon>Lederbergia</taxon>
    </lineage>
</organism>
<gene>
    <name evidence="2" type="primary">yabQ</name>
    <name evidence="2" type="ORF">KHA97_23615</name>
</gene>
<keyword evidence="1" id="KW-0812">Transmembrane</keyword>
<keyword evidence="1" id="KW-0472">Membrane</keyword>
<dbReference type="AlphaFoldDB" id="A0A942TI13"/>
<dbReference type="Proteomes" id="UP000681414">
    <property type="component" value="Unassembled WGS sequence"/>
</dbReference>
<dbReference type="Pfam" id="PF09578">
    <property type="entry name" value="Spore_YabQ"/>
    <property type="match status" value="1"/>
</dbReference>
<sequence length="212" mass="24772">MSLSTQFYTMLSMIAMGSFFGASLDTYQRFLNRKNRKKLILFINDILFWIFHGLIAFYILYLVNYGELRFYLLLALLCGFAAYQALLKKFYLKVLEAVITFTKATIRFIHKLFTTLVYSPIKWLVLFLLGVLVFTGKVLLTLVKIVGKVLLWGLKVVLYPLKLIGKGLLYLVPKQVKKAFRKSYDVIAGYFQIIKNVMMKVVHFIKEMFRNK</sequence>
<feature type="transmembrane region" description="Helical" evidence="1">
    <location>
        <begin position="68"/>
        <end position="86"/>
    </location>
</feature>
<accession>A0A942TI13</accession>
<keyword evidence="1" id="KW-1133">Transmembrane helix</keyword>